<feature type="region of interest" description="Disordered" evidence="1">
    <location>
        <begin position="1"/>
        <end position="54"/>
    </location>
</feature>
<evidence type="ECO:0000313" key="2">
    <source>
        <dbReference type="EMBL" id="ALN57628.1"/>
    </source>
</evidence>
<reference evidence="2 3" key="1">
    <citation type="submission" date="2015-11" db="EMBL/GenBank/DDBJ databases">
        <title>Genome sequences of Lysobacter enzymogenes strain C3 and Lysobacter antibioticus ATCC 29479.</title>
        <authorList>
            <person name="Kobayashi D.Y."/>
        </authorList>
    </citation>
    <scope>NUCLEOTIDE SEQUENCE [LARGE SCALE GENOMIC DNA]</scope>
    <source>
        <strain evidence="2 3">C3</strain>
    </source>
</reference>
<protein>
    <submittedName>
        <fullName evidence="2">Uncharacterized protein</fullName>
    </submittedName>
</protein>
<dbReference type="Proteomes" id="UP000061569">
    <property type="component" value="Chromosome"/>
</dbReference>
<organism evidence="2 3">
    <name type="scientific">Lysobacter enzymogenes</name>
    <dbReference type="NCBI Taxonomy" id="69"/>
    <lineage>
        <taxon>Bacteria</taxon>
        <taxon>Pseudomonadati</taxon>
        <taxon>Pseudomonadota</taxon>
        <taxon>Gammaproteobacteria</taxon>
        <taxon>Lysobacterales</taxon>
        <taxon>Lysobacteraceae</taxon>
        <taxon>Lysobacter</taxon>
    </lineage>
</organism>
<evidence type="ECO:0000256" key="1">
    <source>
        <dbReference type="SAM" id="MobiDB-lite"/>
    </source>
</evidence>
<feature type="compositionally biased region" description="Basic residues" evidence="1">
    <location>
        <begin position="37"/>
        <end position="54"/>
    </location>
</feature>
<dbReference type="PATRIC" id="fig|69.6.peg.2244"/>
<dbReference type="KEGG" id="lez:GLE_2279"/>
<accession>A0A0S2DGB2</accession>
<gene>
    <name evidence="2" type="ORF">GLE_2279</name>
</gene>
<evidence type="ECO:0000313" key="3">
    <source>
        <dbReference type="Proteomes" id="UP000061569"/>
    </source>
</evidence>
<proteinExistence type="predicted"/>
<sequence>MPRSGRARCDPRAVGAGLPALAPWPLTLHGSRQDGSRRRRQHSNNRRRRHAHGG</sequence>
<dbReference type="AlphaFoldDB" id="A0A0S2DGB2"/>
<dbReference type="EMBL" id="CP013140">
    <property type="protein sequence ID" value="ALN57628.1"/>
    <property type="molecule type" value="Genomic_DNA"/>
</dbReference>
<name>A0A0S2DGB2_LYSEN</name>